<comment type="caution">
    <text evidence="6">The sequence shown here is derived from an EMBL/GenBank/DDBJ whole genome shotgun (WGS) entry which is preliminary data.</text>
</comment>
<dbReference type="Proteomes" id="UP000024635">
    <property type="component" value="Unassembled WGS sequence"/>
</dbReference>
<dbReference type="InterPro" id="IPR038479">
    <property type="entry name" value="Transthyretin-like_sf"/>
</dbReference>
<evidence type="ECO:0000256" key="4">
    <source>
        <dbReference type="ARBA" id="ARBA00022729"/>
    </source>
</evidence>
<evidence type="ECO:0008006" key="8">
    <source>
        <dbReference type="Google" id="ProtNLM"/>
    </source>
</evidence>
<keyword evidence="4 5" id="KW-0732">Signal</keyword>
<gene>
    <name evidence="6" type="primary">Acey_s0042.g606</name>
    <name evidence="6" type="ORF">Y032_0042g606</name>
</gene>
<evidence type="ECO:0000313" key="7">
    <source>
        <dbReference type="Proteomes" id="UP000024635"/>
    </source>
</evidence>
<keyword evidence="3" id="KW-0964">Secreted</keyword>
<sequence>MLFTFVLLIAITSLTVARQQTFTATGTLQCNNKPAAGQTVQLKFTDPLLKGKVDATVKTAADGSFKISGTKRARASQKAYLWIEHNCDAKQRICMCSTTEPEEREERESLSFFVKKKPNSPHSLLPVNEVGGTNVMEALSSKRLSL</sequence>
<evidence type="ECO:0000256" key="2">
    <source>
        <dbReference type="ARBA" id="ARBA00010112"/>
    </source>
</evidence>
<dbReference type="EMBL" id="JARK01001378">
    <property type="protein sequence ID" value="EYC13928.1"/>
    <property type="molecule type" value="Genomic_DNA"/>
</dbReference>
<comment type="similarity">
    <text evidence="2">Belongs to the nematode transthyretin-like family.</text>
</comment>
<dbReference type="Gene3D" id="2.60.40.3330">
    <property type="match status" value="1"/>
</dbReference>
<dbReference type="Pfam" id="PF01060">
    <property type="entry name" value="TTR-52"/>
    <property type="match status" value="1"/>
</dbReference>
<evidence type="ECO:0000256" key="1">
    <source>
        <dbReference type="ARBA" id="ARBA00004613"/>
    </source>
</evidence>
<protein>
    <recommendedName>
        <fullName evidence="8">Transthyretin-like family protein</fullName>
    </recommendedName>
</protein>
<evidence type="ECO:0000256" key="3">
    <source>
        <dbReference type="ARBA" id="ARBA00022525"/>
    </source>
</evidence>
<name>A0A016UH39_9BILA</name>
<reference evidence="7" key="1">
    <citation type="journal article" date="2015" name="Nat. Genet.">
        <title>The genome and transcriptome of the zoonotic hookworm Ancylostoma ceylanicum identify infection-specific gene families.</title>
        <authorList>
            <person name="Schwarz E.M."/>
            <person name="Hu Y."/>
            <person name="Antoshechkin I."/>
            <person name="Miller M.M."/>
            <person name="Sternberg P.W."/>
            <person name="Aroian R.V."/>
        </authorList>
    </citation>
    <scope>NUCLEOTIDE SEQUENCE</scope>
    <source>
        <strain evidence="7">HY135</strain>
    </source>
</reference>
<keyword evidence="7" id="KW-1185">Reference proteome</keyword>
<feature type="signal peptide" evidence="5">
    <location>
        <begin position="1"/>
        <end position="17"/>
    </location>
</feature>
<accession>A0A016UH39</accession>
<dbReference type="GO" id="GO:0005576">
    <property type="term" value="C:extracellular region"/>
    <property type="evidence" value="ECO:0007669"/>
    <property type="project" value="UniProtKB-SubCell"/>
</dbReference>
<feature type="chain" id="PRO_5001489301" description="Transthyretin-like family protein" evidence="5">
    <location>
        <begin position="18"/>
        <end position="146"/>
    </location>
</feature>
<dbReference type="PANTHER" id="PTHR21700">
    <property type="entry name" value="TRANSTHYRETIN-LIKE FAMILY PROTEIN-RELATED"/>
    <property type="match status" value="1"/>
</dbReference>
<dbReference type="GO" id="GO:0009986">
    <property type="term" value="C:cell surface"/>
    <property type="evidence" value="ECO:0007669"/>
    <property type="project" value="InterPro"/>
</dbReference>
<dbReference type="InterPro" id="IPR001534">
    <property type="entry name" value="Transthyretin-like"/>
</dbReference>
<organism evidence="6 7">
    <name type="scientific">Ancylostoma ceylanicum</name>
    <dbReference type="NCBI Taxonomy" id="53326"/>
    <lineage>
        <taxon>Eukaryota</taxon>
        <taxon>Metazoa</taxon>
        <taxon>Ecdysozoa</taxon>
        <taxon>Nematoda</taxon>
        <taxon>Chromadorea</taxon>
        <taxon>Rhabditida</taxon>
        <taxon>Rhabditina</taxon>
        <taxon>Rhabditomorpha</taxon>
        <taxon>Strongyloidea</taxon>
        <taxon>Ancylostomatidae</taxon>
        <taxon>Ancylostomatinae</taxon>
        <taxon>Ancylostoma</taxon>
    </lineage>
</organism>
<dbReference type="AlphaFoldDB" id="A0A016UH39"/>
<comment type="subcellular location">
    <subcellularLocation>
        <location evidence="1">Secreted</location>
    </subcellularLocation>
</comment>
<evidence type="ECO:0000313" key="6">
    <source>
        <dbReference type="EMBL" id="EYC13928.1"/>
    </source>
</evidence>
<proteinExistence type="inferred from homology"/>
<evidence type="ECO:0000256" key="5">
    <source>
        <dbReference type="SAM" id="SignalP"/>
    </source>
</evidence>